<feature type="region of interest" description="Disordered" evidence="2">
    <location>
        <begin position="166"/>
        <end position="193"/>
    </location>
</feature>
<proteinExistence type="predicted"/>
<dbReference type="Pfam" id="PF03357">
    <property type="entry name" value="Snf7"/>
    <property type="match status" value="1"/>
</dbReference>
<dbReference type="Proteomes" id="UP000078348">
    <property type="component" value="Unassembled WGS sequence"/>
</dbReference>
<protein>
    <submittedName>
        <fullName evidence="3">Vacuolar protein sorting protein</fullName>
    </submittedName>
</protein>
<keyword evidence="4" id="KW-1185">Reference proteome</keyword>
<evidence type="ECO:0000256" key="2">
    <source>
        <dbReference type="SAM" id="MobiDB-lite"/>
    </source>
</evidence>
<keyword evidence="1" id="KW-0175">Coiled coil</keyword>
<dbReference type="AlphaFoldDB" id="A0A196SB34"/>
<evidence type="ECO:0000313" key="3">
    <source>
        <dbReference type="EMBL" id="OAO14260.1"/>
    </source>
</evidence>
<dbReference type="InterPro" id="IPR005024">
    <property type="entry name" value="Snf7_fam"/>
</dbReference>
<dbReference type="STRING" id="478820.A0A196SB34"/>
<evidence type="ECO:0000256" key="1">
    <source>
        <dbReference type="SAM" id="Coils"/>
    </source>
</evidence>
<dbReference type="PANTHER" id="PTHR10476">
    <property type="entry name" value="CHARGED MULTIVESICULAR BODY PROTEIN"/>
    <property type="match status" value="1"/>
</dbReference>
<evidence type="ECO:0000313" key="4">
    <source>
        <dbReference type="Proteomes" id="UP000078348"/>
    </source>
</evidence>
<gene>
    <name evidence="3" type="ORF">AV274_4061</name>
</gene>
<accession>A0A196SB34</accession>
<dbReference type="EMBL" id="LXWW01000272">
    <property type="protein sequence ID" value="OAO14260.1"/>
    <property type="molecule type" value="Genomic_DNA"/>
</dbReference>
<reference evidence="3 4" key="1">
    <citation type="submission" date="2016-05" db="EMBL/GenBank/DDBJ databases">
        <title>Nuclear genome of Blastocystis sp. subtype 1 NandII.</title>
        <authorList>
            <person name="Gentekaki E."/>
            <person name="Curtis B."/>
            <person name="Stairs C."/>
            <person name="Eme L."/>
            <person name="Herman E."/>
            <person name="Klimes V."/>
            <person name="Arias M.C."/>
            <person name="Elias M."/>
            <person name="Hilliou F."/>
            <person name="Klute M."/>
            <person name="Malik S.-B."/>
            <person name="Pightling A."/>
            <person name="Rachubinski R."/>
            <person name="Salas D."/>
            <person name="Schlacht A."/>
            <person name="Suga H."/>
            <person name="Archibald J."/>
            <person name="Ball S.G."/>
            <person name="Clark G."/>
            <person name="Dacks J."/>
            <person name="Van Der Giezen M."/>
            <person name="Tsaousis A."/>
            <person name="Roger A."/>
        </authorList>
    </citation>
    <scope>NUCLEOTIDE SEQUENCE [LARGE SCALE GENOMIC DNA]</scope>
    <source>
        <strain evidence="4">ATCC 50177 / NandII</strain>
    </source>
</reference>
<sequence length="201" mass="22236">MPFWRKKPTLEDQVIELKISARTLNSQYKKCEAESKKYERMVKQEIAKGNQETAMMYANSSIRMKSQGKQFMLLGSQLEAAAMNLQSVHNMSTVSDAMANSVAAIKSAATSLDISRMYKVMEQFKQACEDSQVQTAQFPNAIGQQSVEDSEEAKNLYDKLAMEEGNRVGGKAEQTPLGVPTDPNATALPAGNDLMSRLNNL</sequence>
<comment type="caution">
    <text evidence="3">The sequence shown here is derived from an EMBL/GenBank/DDBJ whole genome shotgun (WGS) entry which is preliminary data.</text>
</comment>
<dbReference type="Gene3D" id="6.10.140.1230">
    <property type="match status" value="1"/>
</dbReference>
<dbReference type="GO" id="GO:0007034">
    <property type="term" value="P:vacuolar transport"/>
    <property type="evidence" value="ECO:0007669"/>
    <property type="project" value="InterPro"/>
</dbReference>
<feature type="coiled-coil region" evidence="1">
    <location>
        <begin position="21"/>
        <end position="48"/>
    </location>
</feature>
<dbReference type="OrthoDB" id="10266568at2759"/>
<name>A0A196SB34_BLAHN</name>
<organism evidence="3 4">
    <name type="scientific">Blastocystis sp. subtype 1 (strain ATCC 50177 / NandII)</name>
    <dbReference type="NCBI Taxonomy" id="478820"/>
    <lineage>
        <taxon>Eukaryota</taxon>
        <taxon>Sar</taxon>
        <taxon>Stramenopiles</taxon>
        <taxon>Bigyra</taxon>
        <taxon>Opalozoa</taxon>
        <taxon>Opalinata</taxon>
        <taxon>Blastocystidae</taxon>
        <taxon>Blastocystis</taxon>
    </lineage>
</organism>